<feature type="compositionally biased region" description="Basic and acidic residues" evidence="1">
    <location>
        <begin position="256"/>
        <end position="273"/>
    </location>
</feature>
<sequence>MPSQNYSMSLLHFNFFIPTFQSLHSLKSRHRTSVPRSSLRTSAWWHKNSRIPDTSSMLNQLEHGDPLHECSKSSLGSSAAYCQAETDSTTEGNDPSCSRKKTKGSFGKTKRNVNQRAKVTVLRKANRPTNQQVVSLSFNKAIELTSFGGKDFLGTTALENEKVERPEDEQMPHRAADCDAASSISHDENQANASSQDISNYISIPQTEKPESLSHEDEVFSFSSTTEESQNIAPPPIRLRQAWASPTPVRQQRTSSAKESKATNTEKKRDKSNKSLRPAPETSAKNKDLGSQPDSEIKSEDHSYLEEQPGLETVGSVKEVADQTTNIAPQSKQKKKKRIDVKIPQAHDYCTAEEPGVQNRPNNNTTAKEKMDKKTGPENEYEADTITIDKNTAETKSHGMGDAEIAHKIDMHQPVDERETNFGETDTPTNNTKANNQKVKTNRTKKAAASLFSWHPFKKKSHLKQKSNEPGLDEVVGKTAGKTSFVAKTSMTDALYKQSRVAMSQTLTEMFAASHPEKIAAVHRDNPGPK</sequence>
<feature type="region of interest" description="Disordered" evidence="1">
    <location>
        <begin position="86"/>
        <end position="111"/>
    </location>
</feature>
<feature type="compositionally biased region" description="Polar residues" evidence="1">
    <location>
        <begin position="86"/>
        <end position="96"/>
    </location>
</feature>
<name>A0AAV4HUU9_9GAST</name>
<protein>
    <submittedName>
        <fullName evidence="2">Uncharacterized protein</fullName>
    </submittedName>
</protein>
<reference evidence="2 3" key="1">
    <citation type="journal article" date="2021" name="Elife">
        <title>Chloroplast acquisition without the gene transfer in kleptoplastic sea slugs, Plakobranchus ocellatus.</title>
        <authorList>
            <person name="Maeda T."/>
            <person name="Takahashi S."/>
            <person name="Yoshida T."/>
            <person name="Shimamura S."/>
            <person name="Takaki Y."/>
            <person name="Nagai Y."/>
            <person name="Toyoda A."/>
            <person name="Suzuki Y."/>
            <person name="Arimoto A."/>
            <person name="Ishii H."/>
            <person name="Satoh N."/>
            <person name="Nishiyama T."/>
            <person name="Hasebe M."/>
            <person name="Maruyama T."/>
            <person name="Minagawa J."/>
            <person name="Obokata J."/>
            <person name="Shigenobu S."/>
        </authorList>
    </citation>
    <scope>NUCLEOTIDE SEQUENCE [LARGE SCALE GENOMIC DNA]</scope>
</reference>
<feature type="region of interest" description="Disordered" evidence="1">
    <location>
        <begin position="419"/>
        <end position="442"/>
    </location>
</feature>
<comment type="caution">
    <text evidence="2">The sequence shown here is derived from an EMBL/GenBank/DDBJ whole genome shotgun (WGS) entry which is preliminary data.</text>
</comment>
<organism evidence="2 3">
    <name type="scientific">Elysia marginata</name>
    <dbReference type="NCBI Taxonomy" id="1093978"/>
    <lineage>
        <taxon>Eukaryota</taxon>
        <taxon>Metazoa</taxon>
        <taxon>Spiralia</taxon>
        <taxon>Lophotrochozoa</taxon>
        <taxon>Mollusca</taxon>
        <taxon>Gastropoda</taxon>
        <taxon>Heterobranchia</taxon>
        <taxon>Euthyneura</taxon>
        <taxon>Panpulmonata</taxon>
        <taxon>Sacoglossa</taxon>
        <taxon>Placobranchoidea</taxon>
        <taxon>Plakobranchidae</taxon>
        <taxon>Elysia</taxon>
    </lineage>
</organism>
<feature type="compositionally biased region" description="Basic and acidic residues" evidence="1">
    <location>
        <begin position="295"/>
        <end position="305"/>
    </location>
</feature>
<gene>
    <name evidence="2" type="ORF">ElyMa_006428600</name>
</gene>
<feature type="compositionally biased region" description="Basic residues" evidence="1">
    <location>
        <begin position="98"/>
        <end position="111"/>
    </location>
</feature>
<feature type="compositionally biased region" description="Basic and acidic residues" evidence="1">
    <location>
        <begin position="367"/>
        <end position="377"/>
    </location>
</feature>
<feature type="compositionally biased region" description="Basic and acidic residues" evidence="1">
    <location>
        <begin position="208"/>
        <end position="218"/>
    </location>
</feature>
<feature type="compositionally biased region" description="Polar residues" evidence="1">
    <location>
        <begin position="422"/>
        <end position="439"/>
    </location>
</feature>
<feature type="compositionally biased region" description="Basic and acidic residues" evidence="1">
    <location>
        <begin position="162"/>
        <end position="177"/>
    </location>
</feature>
<proteinExistence type="predicted"/>
<feature type="region of interest" description="Disordered" evidence="1">
    <location>
        <begin position="162"/>
        <end position="398"/>
    </location>
</feature>
<evidence type="ECO:0000313" key="3">
    <source>
        <dbReference type="Proteomes" id="UP000762676"/>
    </source>
</evidence>
<accession>A0AAV4HUU9</accession>
<dbReference type="Proteomes" id="UP000762676">
    <property type="component" value="Unassembled WGS sequence"/>
</dbReference>
<dbReference type="EMBL" id="BMAT01012903">
    <property type="protein sequence ID" value="GFS01712.1"/>
    <property type="molecule type" value="Genomic_DNA"/>
</dbReference>
<feature type="compositionally biased region" description="Polar residues" evidence="1">
    <location>
        <begin position="190"/>
        <end position="206"/>
    </location>
</feature>
<feature type="compositionally biased region" description="Polar residues" evidence="1">
    <location>
        <begin position="322"/>
        <end position="331"/>
    </location>
</feature>
<dbReference type="AlphaFoldDB" id="A0AAV4HUU9"/>
<keyword evidence="3" id="KW-1185">Reference proteome</keyword>
<evidence type="ECO:0000313" key="2">
    <source>
        <dbReference type="EMBL" id="GFS01712.1"/>
    </source>
</evidence>
<feature type="compositionally biased region" description="Low complexity" evidence="1">
    <location>
        <begin position="220"/>
        <end position="229"/>
    </location>
</feature>
<evidence type="ECO:0000256" key="1">
    <source>
        <dbReference type="SAM" id="MobiDB-lite"/>
    </source>
</evidence>